<evidence type="ECO:0000259" key="1">
    <source>
        <dbReference type="Pfam" id="PF20041"/>
    </source>
</evidence>
<reference evidence="2 3" key="1">
    <citation type="submission" date="2018-06" db="EMBL/GenBank/DDBJ databases">
        <authorList>
            <consortium name="Pathogen Informatics"/>
            <person name="Doyle S."/>
        </authorList>
    </citation>
    <scope>NUCLEOTIDE SEQUENCE [LARGE SCALE GENOMIC DNA]</scope>
    <source>
        <strain evidence="2 3">NCTC13532</strain>
    </source>
</reference>
<dbReference type="Proteomes" id="UP000254282">
    <property type="component" value="Unassembled WGS sequence"/>
</dbReference>
<organism evidence="2 3">
    <name type="scientific">Chryseobacterium indoltheticum</name>
    <dbReference type="NCBI Taxonomy" id="254"/>
    <lineage>
        <taxon>Bacteria</taxon>
        <taxon>Pseudomonadati</taxon>
        <taxon>Bacteroidota</taxon>
        <taxon>Flavobacteriia</taxon>
        <taxon>Flavobacteriales</taxon>
        <taxon>Weeksellaceae</taxon>
        <taxon>Chryseobacterium group</taxon>
        <taxon>Chryseobacterium</taxon>
    </lineage>
</organism>
<dbReference type="NCBIfam" id="TIGR03696">
    <property type="entry name" value="Rhs_assc_core"/>
    <property type="match status" value="1"/>
</dbReference>
<evidence type="ECO:0000313" key="2">
    <source>
        <dbReference type="EMBL" id="SUX46392.1"/>
    </source>
</evidence>
<feature type="domain" description="DUF6443" evidence="1">
    <location>
        <begin position="29"/>
        <end position="148"/>
    </location>
</feature>
<evidence type="ECO:0000313" key="3">
    <source>
        <dbReference type="Proteomes" id="UP000254282"/>
    </source>
</evidence>
<dbReference type="RefSeq" id="WP_228428753.1">
    <property type="nucleotide sequence ID" value="NZ_UFVR01000004.1"/>
</dbReference>
<dbReference type="Gene3D" id="2.180.10.10">
    <property type="entry name" value="RHS repeat-associated core"/>
    <property type="match status" value="1"/>
</dbReference>
<sequence length="1188" mass="133547">MKKILIIIGLFLSIYKLFAQSNLENYVQTRNYLEPVEDTIQSAKQIRKVNYFDGLGRPSQIVNVKASPTGKDLVTPIPYDGFGRQVDSWLPTPMSTLNGKIQSGVQAAAQAYYNDNKAYTHANIENSPLNRVLSQVQPGTTWQANPVQYSYESNTPQDAVKKYVTITTWENGATKSVINQSVNYGNAQLYKNIVINEDNKQTIEFKNGQDQILLIRKVLTATQNADTYYVYNEYNQLAFVIPPLASPEVDVNTVLSELCYQYKYDHRNRLVEKKIPGKGWEYMVYDKQDRLVLTRDQMLEGEGKWLFTKYDQFSRAIYTGLLDSPPARAQQVAAVESFGSNNEVRINSSFNNTGMDVYYTTSLAYPQSNYTLLSVNYYDAYPPYNFNPSFPATILGEATLSDVPNSDGLSTKGLSVMDLDKNIENDNWTKNYTYYDKKGRTIGSYSINHLGGRTQIESKLDFAGVVQQSITRHHRLDTDIDRVISENFTYDPQNRLITHTHQVDSNPIEYLVQNDYNELSQISGKKVGGTSSSTPLQDINYTYNIRGWMTKINDPSNLNGKLFGYEMRYTNPENSSIAPGQFTNTITEIDWNNSSENLLKRYNYKYDNLNRLTNAYYNEPSTGVSNSFDEYLTYDLNGNIKTLKRFAPQVPSTTATMIDDLQYQYTGNKLFQIIENSPNNTGYEGGNNMIGYNLNGSMINMKDKGIHQIAYNHLNLPDVFYITQIDPIGGKPTSFSLEYLYKSNGSKIRKTYSSGGGKGIPITTNITDYLDGFQYKYSEITTCIWCRTSVAYEQEAFKDPIIIDPNFPGGTLNPSWILDFVNTAEGFYSFEKNRYIYQYKDHLGNARLNYEKNSNGTLEITDINNYYAFGSNHISGLKSLLGSYQNYKYNGKEIQESGMYDYGSRFYMPDIGRWGVIDELAEKSRRYSPYTYGLDNPIMFVDPDGKEAQGCCNLWNMTKSYYSGLYQGARSTIQSTLYFVKHPINAMTAQSKEMAKDPVGAMNSQLKSMAKTILPINTVYSLGYTAATKGVNAAGREAGSDLTQKVIELTVAGTAKGVGNLIGRAKGAGVGAVEAESSVFSNSAKVESLAEANNIRSMQSGLRSEQVVGEILDQMKSPGGFNTSKYSIGGYYSEGTYYINEGNHRMAAALEYQAQTGSSQYVKGLLNTGSWTKKAPQAQTYNFTVNTD</sequence>
<dbReference type="InterPro" id="IPR045619">
    <property type="entry name" value="DUF6443"/>
</dbReference>
<proteinExistence type="predicted"/>
<gene>
    <name evidence="2" type="ORF">NCTC13532_01925</name>
</gene>
<accession>A0A381FJQ2</accession>
<dbReference type="InterPro" id="IPR050708">
    <property type="entry name" value="T6SS_VgrG/RHS"/>
</dbReference>
<dbReference type="AlphaFoldDB" id="A0A381FJQ2"/>
<dbReference type="PANTHER" id="PTHR32305">
    <property type="match status" value="1"/>
</dbReference>
<dbReference type="PANTHER" id="PTHR32305:SF15">
    <property type="entry name" value="PROTEIN RHSA-RELATED"/>
    <property type="match status" value="1"/>
</dbReference>
<dbReference type="InterPro" id="IPR022385">
    <property type="entry name" value="Rhs_assc_core"/>
</dbReference>
<dbReference type="EMBL" id="UFVR01000004">
    <property type="protein sequence ID" value="SUX46392.1"/>
    <property type="molecule type" value="Genomic_DNA"/>
</dbReference>
<protein>
    <submittedName>
        <fullName evidence="2">RHS repeat-associated core domain</fullName>
    </submittedName>
</protein>
<name>A0A381FJQ2_9FLAO</name>
<dbReference type="Pfam" id="PF20041">
    <property type="entry name" value="DUF6443"/>
    <property type="match status" value="1"/>
</dbReference>